<comment type="caution">
    <text evidence="5">The sequence shown here is derived from an EMBL/GenBank/DDBJ whole genome shotgun (WGS) entry which is preliminary data.</text>
</comment>
<dbReference type="EMBL" id="MVIM01000008">
    <property type="protein sequence ID" value="ORB64158.1"/>
    <property type="molecule type" value="Genomic_DNA"/>
</dbReference>
<name>A0A1X0JMI4_9MYCO</name>
<dbReference type="Gene3D" id="3.40.47.10">
    <property type="match status" value="1"/>
</dbReference>
<dbReference type="PANTHER" id="PTHR18919:SF139">
    <property type="entry name" value="THIOLASE-LIKE PROTEIN TYPE 1 ADDITIONAL C-TERMINAL DOMAIN-CONTAINING PROTEIN"/>
    <property type="match status" value="1"/>
</dbReference>
<dbReference type="Proteomes" id="UP000192411">
    <property type="component" value="Unassembled WGS sequence"/>
</dbReference>
<dbReference type="Pfam" id="PF18313">
    <property type="entry name" value="TLP1_add_C"/>
    <property type="match status" value="1"/>
</dbReference>
<evidence type="ECO:0000313" key="5">
    <source>
        <dbReference type="EMBL" id="ORB64158.1"/>
    </source>
</evidence>
<evidence type="ECO:0000256" key="3">
    <source>
        <dbReference type="ARBA" id="ARBA00023315"/>
    </source>
</evidence>
<dbReference type="SUPFAM" id="SSF53901">
    <property type="entry name" value="Thiolase-like"/>
    <property type="match status" value="2"/>
</dbReference>
<dbReference type="Gene3D" id="2.40.50.840">
    <property type="match status" value="1"/>
</dbReference>
<dbReference type="NCBIfam" id="NF006105">
    <property type="entry name" value="PRK08257.1-4"/>
    <property type="match status" value="1"/>
</dbReference>
<accession>A0A1X0JMI4</accession>
<protein>
    <submittedName>
        <fullName evidence="5">Acetyl-CoA acetyltransferase</fullName>
    </submittedName>
</protein>
<organism evidence="5 6">
    <name type="scientific">Mycolicibacterium tusciae</name>
    <dbReference type="NCBI Taxonomy" id="75922"/>
    <lineage>
        <taxon>Bacteria</taxon>
        <taxon>Bacillati</taxon>
        <taxon>Actinomycetota</taxon>
        <taxon>Actinomycetes</taxon>
        <taxon>Mycobacteriales</taxon>
        <taxon>Mycobacteriaceae</taxon>
        <taxon>Mycolicibacterium</taxon>
    </lineage>
</organism>
<comment type="similarity">
    <text evidence="1">Belongs to the thiolase-like superfamily. Thiolase family.</text>
</comment>
<reference evidence="5 6" key="1">
    <citation type="submission" date="2017-02" db="EMBL/GenBank/DDBJ databases">
        <title>The new phylogeny of genus Mycobacterium.</title>
        <authorList>
            <person name="Tortoli E."/>
            <person name="Trovato A."/>
            <person name="Cirillo D.M."/>
        </authorList>
    </citation>
    <scope>NUCLEOTIDE SEQUENCE [LARGE SCALE GENOMIC DNA]</scope>
    <source>
        <strain evidence="5 6">DSM 44338</strain>
    </source>
</reference>
<gene>
    <name evidence="5" type="ORF">BST47_16305</name>
</gene>
<dbReference type="RefSeq" id="WP_083126584.1">
    <property type="nucleotide sequence ID" value="NZ_MVIM01000008.1"/>
</dbReference>
<dbReference type="GO" id="GO:0016746">
    <property type="term" value="F:acyltransferase activity"/>
    <property type="evidence" value="ECO:0007669"/>
    <property type="project" value="UniProtKB-KW"/>
</dbReference>
<dbReference type="InterPro" id="IPR040771">
    <property type="entry name" value="TLP1_add_C"/>
</dbReference>
<keyword evidence="2 5" id="KW-0808">Transferase</keyword>
<keyword evidence="6" id="KW-1185">Reference proteome</keyword>
<keyword evidence="3" id="KW-0012">Acyltransferase</keyword>
<dbReference type="OrthoDB" id="4470569at2"/>
<feature type="domain" description="Thiolase-like protein type 1 additional C-terminal" evidence="4">
    <location>
        <begin position="428"/>
        <end position="507"/>
    </location>
</feature>
<proteinExistence type="inferred from homology"/>
<dbReference type="PANTHER" id="PTHR18919">
    <property type="entry name" value="ACETYL-COA C-ACYLTRANSFERASE"/>
    <property type="match status" value="1"/>
</dbReference>
<dbReference type="AlphaFoldDB" id="A0A1X0JMI4"/>
<evidence type="ECO:0000256" key="2">
    <source>
        <dbReference type="ARBA" id="ARBA00022679"/>
    </source>
</evidence>
<dbReference type="STRING" id="75922.BST47_16305"/>
<dbReference type="InterPro" id="IPR016039">
    <property type="entry name" value="Thiolase-like"/>
</dbReference>
<evidence type="ECO:0000259" key="4">
    <source>
        <dbReference type="Pfam" id="PF18313"/>
    </source>
</evidence>
<evidence type="ECO:0000256" key="1">
    <source>
        <dbReference type="ARBA" id="ARBA00010982"/>
    </source>
</evidence>
<sequence>MAVDPRTPVLVGVGQFTERIDDPSYRGMSSVDLATAAVQAALTDTGVDAGTVAKAIEVFVGLRQFEICTPFEKPPLGCSDNYLRSVARRVGADPARAVLEPIGGNGPQKLVTEFAAAIAAGDIEVALILGSENGSTLRFWSAPVQEGRDKPDHGERVGGQLEDRGYGFEQYMSEYTATHGLTGAPVQYGLLDNARRGRLGLSVADYRVQMAELFAPFSKVAAKNPFSSSPVERSVDELITVTDDNRMICDPYPRLMVARDQVNQGAAALLMSVAAAQRLGVSEDNWVYLRGHADQTEQDLLDRVDVSISVSARQSVAEALRVAGIGIDDVATFDLYSCFPFPVFTVCDEFGLAADDPRGLTLTGGLPYFGGPGNSYSLHGIAETVSQMRDHPGTFGLVGANGGVMSKYSVGVYSTEPADWAADRSEALQADIAALPKVAVTRNAEGRGRIETYSVRYDWPVTTGVIIGRLDADDSRFMALTDDEDLVKLMTTGDPLGAAIAVTSDGKKNTATLA</sequence>
<evidence type="ECO:0000313" key="6">
    <source>
        <dbReference type="Proteomes" id="UP000192411"/>
    </source>
</evidence>